<gene>
    <name evidence="1" type="ORF">ACFPQ6_00660</name>
</gene>
<reference evidence="2" key="1">
    <citation type="journal article" date="2019" name="Int. J. Syst. Evol. Microbiol.">
        <title>The Global Catalogue of Microorganisms (GCM) 10K type strain sequencing project: providing services to taxonomists for standard genome sequencing and annotation.</title>
        <authorList>
            <consortium name="The Broad Institute Genomics Platform"/>
            <consortium name="The Broad Institute Genome Sequencing Center for Infectious Disease"/>
            <person name="Wu L."/>
            <person name="Ma J."/>
        </authorList>
    </citation>
    <scope>NUCLEOTIDE SEQUENCE [LARGE SCALE GENOMIC DNA]</scope>
    <source>
        <strain evidence="2">CGMCC 1.15053</strain>
    </source>
</reference>
<proteinExistence type="predicted"/>
<name>A0ABW1DGI0_9DEIO</name>
<dbReference type="PANTHER" id="PTHR38436:SF1">
    <property type="entry name" value="ESTER CYCLASE"/>
    <property type="match status" value="1"/>
</dbReference>
<protein>
    <submittedName>
        <fullName evidence="1">Ester cyclase</fullName>
    </submittedName>
</protein>
<sequence>MSRGQKNRALNVRRLPQEGAASPVFDFADRPDYAAFTRAANTGRRHGLEGFDADYVDIVDYIVRCTHKIWEEKAVGLIYTHYAHNVTVHTSSGTMYGREAMVTNTLQRIATYAQRHAYADDVIWSGDDRAGFYTSHRVSSVGVNTGYTEYGPPTGRRVWRWGIADCFTVGNRIVEEWLAHDGITEVRQMGYDPVELARRSVLRATPHTHGEIDRQPTGQQAPACWTVPDADDDPQGFVRALLENLWNARLVNMVREHYAPAHVAFVPDSRKLHGHGDYENFVVTLLAAFPDLALTVGHQCVVGSEERGWRVATRYLLQGTHEGYGPYGLPTGRRITLVGISHHILRGGQVVQEWTIFDELALLRQLYARLEDPS</sequence>
<dbReference type="InterPro" id="IPR009959">
    <property type="entry name" value="Cyclase_SnoaL-like"/>
</dbReference>
<accession>A0ABW1DGI0</accession>
<evidence type="ECO:0000313" key="2">
    <source>
        <dbReference type="Proteomes" id="UP001595979"/>
    </source>
</evidence>
<organism evidence="1 2">
    <name type="scientific">Deinococcus petrolearius</name>
    <dbReference type="NCBI Taxonomy" id="1751295"/>
    <lineage>
        <taxon>Bacteria</taxon>
        <taxon>Thermotogati</taxon>
        <taxon>Deinococcota</taxon>
        <taxon>Deinococci</taxon>
        <taxon>Deinococcales</taxon>
        <taxon>Deinococcaceae</taxon>
        <taxon>Deinococcus</taxon>
    </lineage>
</organism>
<dbReference type="EMBL" id="JBHSOH010000002">
    <property type="protein sequence ID" value="MFC5846808.1"/>
    <property type="molecule type" value="Genomic_DNA"/>
</dbReference>
<evidence type="ECO:0000313" key="1">
    <source>
        <dbReference type="EMBL" id="MFC5846808.1"/>
    </source>
</evidence>
<dbReference type="Pfam" id="PF07366">
    <property type="entry name" value="SnoaL"/>
    <property type="match status" value="1"/>
</dbReference>
<dbReference type="SUPFAM" id="SSF54427">
    <property type="entry name" value="NTF2-like"/>
    <property type="match status" value="2"/>
</dbReference>
<comment type="caution">
    <text evidence="1">The sequence shown here is derived from an EMBL/GenBank/DDBJ whole genome shotgun (WGS) entry which is preliminary data.</text>
</comment>
<dbReference type="InterPro" id="IPR032710">
    <property type="entry name" value="NTF2-like_dom_sf"/>
</dbReference>
<dbReference type="Proteomes" id="UP001595979">
    <property type="component" value="Unassembled WGS sequence"/>
</dbReference>
<dbReference type="PANTHER" id="PTHR38436">
    <property type="entry name" value="POLYKETIDE CYCLASE SNOAL-LIKE DOMAIN"/>
    <property type="match status" value="1"/>
</dbReference>
<dbReference type="RefSeq" id="WP_380045239.1">
    <property type="nucleotide sequence ID" value="NZ_JBHSOH010000002.1"/>
</dbReference>
<keyword evidence="2" id="KW-1185">Reference proteome</keyword>
<dbReference type="Gene3D" id="3.10.450.50">
    <property type="match status" value="2"/>
</dbReference>